<dbReference type="OrthoDB" id="275270at2"/>
<dbReference type="EMBL" id="FOVM01000003">
    <property type="protein sequence ID" value="SFN60471.1"/>
    <property type="molecule type" value="Genomic_DNA"/>
</dbReference>
<organism evidence="1 2">
    <name type="scientific">Mycetocola miduiensis</name>
    <dbReference type="NCBI Taxonomy" id="995034"/>
    <lineage>
        <taxon>Bacteria</taxon>
        <taxon>Bacillati</taxon>
        <taxon>Actinomycetota</taxon>
        <taxon>Actinomycetes</taxon>
        <taxon>Micrococcales</taxon>
        <taxon>Microbacteriaceae</taxon>
        <taxon>Mycetocola</taxon>
    </lineage>
</organism>
<protein>
    <submittedName>
        <fullName evidence="1">Uncharacterized protein</fullName>
    </submittedName>
</protein>
<dbReference type="STRING" id="995034.SAMN05216219_1369"/>
<proteinExistence type="predicted"/>
<keyword evidence="2" id="KW-1185">Reference proteome</keyword>
<accession>A0A1I5AD72</accession>
<reference evidence="2" key="1">
    <citation type="submission" date="2016-10" db="EMBL/GenBank/DDBJ databases">
        <authorList>
            <person name="Varghese N."/>
            <person name="Submissions S."/>
        </authorList>
    </citation>
    <scope>NUCLEOTIDE SEQUENCE [LARGE SCALE GENOMIC DNA]</scope>
    <source>
        <strain evidence="2">CGMCC 1.11101</strain>
    </source>
</reference>
<sequence length="191" mass="20178">MDGVQAAIDAFNAESGSQLRSAEELFQDWAVAVYLDDEESDRFDIKAVDFGDPASTTSRTHFIEEGWDYGFVEALVNGEWVTVPLVDDAGTVVTSSDNPHGNNTEGAGLTGTSGGAYFVDAQVVASRDLTSGVNSPFEITDGAGNYVYRLRGDLISQSGFSTKCANGQKRDFATLVSNMPGNGGAHFLSAG</sequence>
<dbReference type="Proteomes" id="UP000198867">
    <property type="component" value="Unassembled WGS sequence"/>
</dbReference>
<evidence type="ECO:0000313" key="2">
    <source>
        <dbReference type="Proteomes" id="UP000198867"/>
    </source>
</evidence>
<name>A0A1I5AD72_9MICO</name>
<dbReference type="AlphaFoldDB" id="A0A1I5AD72"/>
<evidence type="ECO:0000313" key="1">
    <source>
        <dbReference type="EMBL" id="SFN60471.1"/>
    </source>
</evidence>
<dbReference type="RefSeq" id="WP_090709968.1">
    <property type="nucleotide sequence ID" value="NZ_FOVM01000003.1"/>
</dbReference>
<gene>
    <name evidence="1" type="ORF">SAMN05216219_1369</name>
</gene>